<evidence type="ECO:0000313" key="5">
    <source>
        <dbReference type="EMBL" id="RKH60818.1"/>
    </source>
</evidence>
<dbReference type="GO" id="GO:0005524">
    <property type="term" value="F:ATP binding"/>
    <property type="evidence" value="ECO:0007669"/>
    <property type="project" value="UniProtKB-KW"/>
</dbReference>
<comment type="similarity">
    <text evidence="3">Belongs to the MoxR family.</text>
</comment>
<dbReference type="InterPro" id="IPR003593">
    <property type="entry name" value="AAA+_ATPase"/>
</dbReference>
<proteinExistence type="inferred from homology"/>
<dbReference type="FunFam" id="3.40.50.300:FF:000640">
    <property type="entry name" value="MoxR family ATPase"/>
    <property type="match status" value="1"/>
</dbReference>
<dbReference type="Proteomes" id="UP000282656">
    <property type="component" value="Unassembled WGS sequence"/>
</dbReference>
<name>A0A3A8PY27_9BACT</name>
<protein>
    <submittedName>
        <fullName evidence="5">MoxR family ATPase</fullName>
    </submittedName>
</protein>
<feature type="domain" description="AAA+ ATPase" evidence="4">
    <location>
        <begin position="52"/>
        <end position="193"/>
    </location>
</feature>
<evidence type="ECO:0000256" key="2">
    <source>
        <dbReference type="ARBA" id="ARBA00022840"/>
    </source>
</evidence>
<dbReference type="RefSeq" id="WP_120552296.1">
    <property type="nucleotide sequence ID" value="NZ_RAWM01000140.1"/>
</dbReference>
<dbReference type="CDD" id="cd00009">
    <property type="entry name" value="AAA"/>
    <property type="match status" value="1"/>
</dbReference>
<dbReference type="SUPFAM" id="SSF52540">
    <property type="entry name" value="P-loop containing nucleoside triphosphate hydrolases"/>
    <property type="match status" value="1"/>
</dbReference>
<sequence length="333" mass="35539">MNAPPFSPPPFPDSGNAVRSANAIREGVLSEVRKAVVGQDEPLELMLCGLVAGGHILLEGVPGVAKTLMAKALSRSVGADFKRIQFTPDLMPADILGTSVFDLKSQAFVLARGPIFTDLLLADEINRAPAKTQSALLEAMQERAVSLEGKNLQLSPMFTVFATQNPVESEGTYPLPEAQLDRFLLKIDVGYPAPEEEDAILESVHRGFDAGDLARAGVNAAVTKDDLLQARAALNTVNVEQPVLGYIRKLVAATRSSPNIRLGAGPRAGVHLLLASKALAALRGRDFVTPDDVRFLVGPVLRHRLLLSPDAELDGATPADVLREVVQGVEVPR</sequence>
<dbReference type="PIRSF" id="PIRSF002849">
    <property type="entry name" value="AAA_ATPase_chaperone_MoxR_prd"/>
    <property type="match status" value="1"/>
</dbReference>
<dbReference type="AlphaFoldDB" id="A0A3A8PY27"/>
<dbReference type="PANTHER" id="PTHR42759">
    <property type="entry name" value="MOXR FAMILY PROTEIN"/>
    <property type="match status" value="1"/>
</dbReference>
<evidence type="ECO:0000256" key="3">
    <source>
        <dbReference type="ARBA" id="ARBA00061607"/>
    </source>
</evidence>
<reference evidence="6" key="1">
    <citation type="submission" date="2018-09" db="EMBL/GenBank/DDBJ databases">
        <authorList>
            <person name="Livingstone P.G."/>
            <person name="Whitworth D.E."/>
        </authorList>
    </citation>
    <scope>NUCLEOTIDE SEQUENCE [LARGE SCALE GENOMIC DNA]</scope>
    <source>
        <strain evidence="6">AB047A</strain>
    </source>
</reference>
<keyword evidence="2" id="KW-0067">ATP-binding</keyword>
<gene>
    <name evidence="5" type="ORF">D7X96_32915</name>
</gene>
<dbReference type="InterPro" id="IPR027417">
    <property type="entry name" value="P-loop_NTPase"/>
</dbReference>
<dbReference type="InterPro" id="IPR050764">
    <property type="entry name" value="CbbQ/NirQ/NorQ/GpvN"/>
</dbReference>
<keyword evidence="1" id="KW-0547">Nucleotide-binding</keyword>
<dbReference type="InterPro" id="IPR041628">
    <property type="entry name" value="ChlI/MoxR_AAA_lid"/>
</dbReference>
<dbReference type="PANTHER" id="PTHR42759:SF1">
    <property type="entry name" value="MAGNESIUM-CHELATASE SUBUNIT CHLD"/>
    <property type="match status" value="1"/>
</dbReference>
<dbReference type="EMBL" id="RAWM01000140">
    <property type="protein sequence ID" value="RKH60818.1"/>
    <property type="molecule type" value="Genomic_DNA"/>
</dbReference>
<evidence type="ECO:0000313" key="6">
    <source>
        <dbReference type="Proteomes" id="UP000282656"/>
    </source>
</evidence>
<comment type="caution">
    <text evidence="5">The sequence shown here is derived from an EMBL/GenBank/DDBJ whole genome shotgun (WGS) entry which is preliminary data.</text>
</comment>
<evidence type="ECO:0000256" key="1">
    <source>
        <dbReference type="ARBA" id="ARBA00022741"/>
    </source>
</evidence>
<keyword evidence="6" id="KW-1185">Reference proteome</keyword>
<dbReference type="GO" id="GO:0016887">
    <property type="term" value="F:ATP hydrolysis activity"/>
    <property type="evidence" value="ECO:0007669"/>
    <property type="project" value="InterPro"/>
</dbReference>
<dbReference type="Gene3D" id="1.10.8.80">
    <property type="entry name" value="Magnesium chelatase subunit I, C-Terminal domain"/>
    <property type="match status" value="1"/>
</dbReference>
<organism evidence="5 6">
    <name type="scientific">Corallococcus interemptor</name>
    <dbReference type="NCBI Taxonomy" id="2316720"/>
    <lineage>
        <taxon>Bacteria</taxon>
        <taxon>Pseudomonadati</taxon>
        <taxon>Myxococcota</taxon>
        <taxon>Myxococcia</taxon>
        <taxon>Myxococcales</taxon>
        <taxon>Cystobacterineae</taxon>
        <taxon>Myxococcaceae</taxon>
        <taxon>Corallococcus</taxon>
    </lineage>
</organism>
<dbReference type="SMART" id="SM00382">
    <property type="entry name" value="AAA"/>
    <property type="match status" value="1"/>
</dbReference>
<accession>A0A3A8PY27</accession>
<dbReference type="Pfam" id="PF07726">
    <property type="entry name" value="AAA_3"/>
    <property type="match status" value="1"/>
</dbReference>
<dbReference type="Pfam" id="PF17863">
    <property type="entry name" value="AAA_lid_2"/>
    <property type="match status" value="1"/>
</dbReference>
<evidence type="ECO:0000259" key="4">
    <source>
        <dbReference type="SMART" id="SM00382"/>
    </source>
</evidence>
<dbReference type="OrthoDB" id="9808397at2"/>
<dbReference type="InterPro" id="IPR011703">
    <property type="entry name" value="ATPase_AAA-3"/>
</dbReference>
<dbReference type="Gene3D" id="3.40.50.300">
    <property type="entry name" value="P-loop containing nucleotide triphosphate hydrolases"/>
    <property type="match status" value="1"/>
</dbReference>